<dbReference type="AlphaFoldDB" id="A0A381Q4Z8"/>
<comment type="similarity">
    <text evidence="1">Belongs to the universal ribosomal protein uS8 family.</text>
</comment>
<dbReference type="SUPFAM" id="SSF56047">
    <property type="entry name" value="Ribosomal protein S8"/>
    <property type="match status" value="1"/>
</dbReference>
<dbReference type="GO" id="GO:1990904">
    <property type="term" value="C:ribonucleoprotein complex"/>
    <property type="evidence" value="ECO:0007669"/>
    <property type="project" value="UniProtKB-KW"/>
</dbReference>
<protein>
    <recommendedName>
        <fullName evidence="5">30S ribosomal protein S8</fullName>
    </recommendedName>
</protein>
<reference evidence="4" key="1">
    <citation type="submission" date="2018-05" db="EMBL/GenBank/DDBJ databases">
        <authorList>
            <person name="Lanie J.A."/>
            <person name="Ng W.-L."/>
            <person name="Kazmierczak K.M."/>
            <person name="Andrzejewski T.M."/>
            <person name="Davidsen T.M."/>
            <person name="Wayne K.J."/>
            <person name="Tettelin H."/>
            <person name="Glass J.I."/>
            <person name="Rusch D."/>
            <person name="Podicherti R."/>
            <person name="Tsui H.-C.T."/>
            <person name="Winkler M.E."/>
        </authorList>
    </citation>
    <scope>NUCLEOTIDE SEQUENCE</scope>
</reference>
<sequence>VSLQDPIADLLTRIRNAQFASRTEVGMPSSGLKIAICEVLRDEGYISDFRVEGDVKPELLIALKYHEGIPVIEEIARISRPGLRIYEDAEGLPRVKGGLGIAIVSTNKGVMTDQAARREGVGGEVLCSVF</sequence>
<feature type="non-terminal residue" evidence="4">
    <location>
        <position position="1"/>
    </location>
</feature>
<dbReference type="GO" id="GO:0006412">
    <property type="term" value="P:translation"/>
    <property type="evidence" value="ECO:0007669"/>
    <property type="project" value="InterPro"/>
</dbReference>
<organism evidence="4">
    <name type="scientific">marine metagenome</name>
    <dbReference type="NCBI Taxonomy" id="408172"/>
    <lineage>
        <taxon>unclassified sequences</taxon>
        <taxon>metagenomes</taxon>
        <taxon>ecological metagenomes</taxon>
    </lineage>
</organism>
<dbReference type="GO" id="GO:0005737">
    <property type="term" value="C:cytoplasm"/>
    <property type="evidence" value="ECO:0007669"/>
    <property type="project" value="UniProtKB-ARBA"/>
</dbReference>
<dbReference type="FunFam" id="3.30.1490.10:FF:000001">
    <property type="entry name" value="30S ribosomal protein S8"/>
    <property type="match status" value="1"/>
</dbReference>
<keyword evidence="3" id="KW-0687">Ribonucleoprotein</keyword>
<keyword evidence="2" id="KW-0689">Ribosomal protein</keyword>
<dbReference type="Gene3D" id="3.30.1490.10">
    <property type="match status" value="1"/>
</dbReference>
<evidence type="ECO:0000313" key="4">
    <source>
        <dbReference type="EMBL" id="SUZ74426.1"/>
    </source>
</evidence>
<evidence type="ECO:0000256" key="1">
    <source>
        <dbReference type="ARBA" id="ARBA00006471"/>
    </source>
</evidence>
<dbReference type="PANTHER" id="PTHR11758">
    <property type="entry name" value="40S RIBOSOMAL PROTEIN S15A"/>
    <property type="match status" value="1"/>
</dbReference>
<gene>
    <name evidence="4" type="ORF">METZ01_LOCUS27280</name>
</gene>
<dbReference type="HAMAP" id="MF_01302_B">
    <property type="entry name" value="Ribosomal_uS8_B"/>
    <property type="match status" value="1"/>
</dbReference>
<dbReference type="InterPro" id="IPR035987">
    <property type="entry name" value="Ribosomal_uS8_sf"/>
</dbReference>
<accession>A0A381Q4Z8</accession>
<dbReference type="NCBIfam" id="NF001109">
    <property type="entry name" value="PRK00136.1"/>
    <property type="match status" value="1"/>
</dbReference>
<dbReference type="GO" id="GO:0003735">
    <property type="term" value="F:structural constituent of ribosome"/>
    <property type="evidence" value="ECO:0007669"/>
    <property type="project" value="InterPro"/>
</dbReference>
<evidence type="ECO:0000256" key="2">
    <source>
        <dbReference type="ARBA" id="ARBA00022980"/>
    </source>
</evidence>
<dbReference type="Pfam" id="PF00410">
    <property type="entry name" value="Ribosomal_S8"/>
    <property type="match status" value="1"/>
</dbReference>
<dbReference type="EMBL" id="UINC01001210">
    <property type="protein sequence ID" value="SUZ74426.1"/>
    <property type="molecule type" value="Genomic_DNA"/>
</dbReference>
<evidence type="ECO:0000256" key="3">
    <source>
        <dbReference type="ARBA" id="ARBA00023274"/>
    </source>
</evidence>
<dbReference type="InterPro" id="IPR000630">
    <property type="entry name" value="Ribosomal_uS8"/>
</dbReference>
<dbReference type="InterPro" id="IPR047863">
    <property type="entry name" value="Ribosomal_uS8_CS"/>
</dbReference>
<dbReference type="PROSITE" id="PS00053">
    <property type="entry name" value="RIBOSOMAL_S8"/>
    <property type="match status" value="1"/>
</dbReference>
<evidence type="ECO:0008006" key="5">
    <source>
        <dbReference type="Google" id="ProtNLM"/>
    </source>
</evidence>
<name>A0A381Q4Z8_9ZZZZ</name>
<proteinExistence type="inferred from homology"/>
<dbReference type="Gene3D" id="3.30.1370.30">
    <property type="match status" value="1"/>
</dbReference>
<dbReference type="GO" id="GO:0005840">
    <property type="term" value="C:ribosome"/>
    <property type="evidence" value="ECO:0007669"/>
    <property type="project" value="UniProtKB-KW"/>
</dbReference>